<evidence type="ECO:0008006" key="4">
    <source>
        <dbReference type="Google" id="ProtNLM"/>
    </source>
</evidence>
<name>A0A9X1VAR1_9BACL</name>
<dbReference type="Proteomes" id="UP001139263">
    <property type="component" value="Unassembled WGS sequence"/>
</dbReference>
<gene>
    <name evidence="2" type="ORF">MM817_03098</name>
</gene>
<keyword evidence="3" id="KW-1185">Reference proteome</keyword>
<proteinExistence type="predicted"/>
<protein>
    <recommendedName>
        <fullName evidence="4">Lipoprotein</fullName>
    </recommendedName>
</protein>
<dbReference type="RefSeq" id="WP_241716756.1">
    <property type="nucleotide sequence ID" value="NZ_JALBUF010000026.1"/>
</dbReference>
<evidence type="ECO:0000256" key="1">
    <source>
        <dbReference type="SAM" id="MobiDB-lite"/>
    </source>
</evidence>
<sequence length="442" mass="46770">MFSYKNLGIGIAVLTLTTIGVTGCATNGSQQPVGGPTSPSNQTVTKTTNSTISNSTNNAPATVTANTTQNTVGTGNSTNSVKILSNQPNSSAHQFPNIVSMAMQHFPANVLSRPEVPTILATPTSGSNQLFYRTWDTTTGSILNYSVQFSSPHNQLATFMGSTFSGISAGDSVWLPNGMPNNAKVTTSSVDLTSGIVAKEQTFVAPKNSAKEVSSNSLTWSEGRWKIEVARTESTQVPTAEADAVASFLHSHFMPVPQTKGTIYVNVYPGETAQGHLSGTSVSETIKWQEGQHVYEIDTYSHCKNPIRTGLAMAMSMKPYSAGSQVTLSSRGSNASSPHVTLESVQVNANSLTLYTTHGTMQTAYTNPRISHGVFMVDLVNMSLTSGISVGKTYSKDGLSYEFADHGPDLTLTCHFAANPPSAVQTGIGGGDMIGFTFTYSK</sequence>
<feature type="compositionally biased region" description="Low complexity" evidence="1">
    <location>
        <begin position="40"/>
        <end position="81"/>
    </location>
</feature>
<accession>A0A9X1VAR1</accession>
<comment type="caution">
    <text evidence="2">The sequence shown here is derived from an EMBL/GenBank/DDBJ whole genome shotgun (WGS) entry which is preliminary data.</text>
</comment>
<dbReference type="PROSITE" id="PS51257">
    <property type="entry name" value="PROKAR_LIPOPROTEIN"/>
    <property type="match status" value="1"/>
</dbReference>
<evidence type="ECO:0000313" key="2">
    <source>
        <dbReference type="EMBL" id="MCI0184801.1"/>
    </source>
</evidence>
<evidence type="ECO:0000313" key="3">
    <source>
        <dbReference type="Proteomes" id="UP001139263"/>
    </source>
</evidence>
<dbReference type="EMBL" id="JALBUF010000026">
    <property type="protein sequence ID" value="MCI0184801.1"/>
    <property type="molecule type" value="Genomic_DNA"/>
</dbReference>
<reference evidence="2" key="1">
    <citation type="submission" date="2022-03" db="EMBL/GenBank/DDBJ databases">
        <title>Draft Genome Sequence of Firmicute Strain S0AB, a Heterotrophic Iron/Sulfur-Oxidizing Extreme Acidophile.</title>
        <authorList>
            <person name="Vergara E."/>
            <person name="Pakostova E."/>
            <person name="Johnson D.B."/>
            <person name="Holmes D.S."/>
        </authorList>
    </citation>
    <scope>NUCLEOTIDE SEQUENCE</scope>
    <source>
        <strain evidence="2">S0AB</strain>
    </source>
</reference>
<dbReference type="AlphaFoldDB" id="A0A9X1VAR1"/>
<organism evidence="2 3">
    <name type="scientific">Sulfoacidibacillus ferrooxidans</name>
    <dbReference type="NCBI Taxonomy" id="2005001"/>
    <lineage>
        <taxon>Bacteria</taxon>
        <taxon>Bacillati</taxon>
        <taxon>Bacillota</taxon>
        <taxon>Bacilli</taxon>
        <taxon>Bacillales</taxon>
        <taxon>Alicyclobacillaceae</taxon>
        <taxon>Sulfoacidibacillus</taxon>
    </lineage>
</organism>
<feature type="region of interest" description="Disordered" evidence="1">
    <location>
        <begin position="27"/>
        <end position="89"/>
    </location>
</feature>